<gene>
    <name evidence="8" type="ORF">CAPTEDRAFT_177109</name>
</gene>
<feature type="transmembrane region" description="Helical" evidence="6">
    <location>
        <begin position="321"/>
        <end position="338"/>
    </location>
</feature>
<dbReference type="PANTHER" id="PTHR11662">
    <property type="entry name" value="SOLUTE CARRIER FAMILY 17"/>
    <property type="match status" value="1"/>
</dbReference>
<dbReference type="PANTHER" id="PTHR11662:SF456">
    <property type="entry name" value="VESICULAR GLUTAMATE TRANSPORTER, ISOFORM A"/>
    <property type="match status" value="1"/>
</dbReference>
<dbReference type="AlphaFoldDB" id="R7V041"/>
<comment type="subcellular location">
    <subcellularLocation>
        <location evidence="1">Membrane</location>
        <topology evidence="1">Multi-pass membrane protein</topology>
    </subcellularLocation>
</comment>
<dbReference type="Gene3D" id="1.20.1250.20">
    <property type="entry name" value="MFS general substrate transporter like domains"/>
    <property type="match status" value="2"/>
</dbReference>
<evidence type="ECO:0000256" key="4">
    <source>
        <dbReference type="ARBA" id="ARBA00023136"/>
    </source>
</evidence>
<dbReference type="STRING" id="283909.R7V041"/>
<feature type="transmembrane region" description="Helical" evidence="6">
    <location>
        <begin position="358"/>
        <end position="376"/>
    </location>
</feature>
<dbReference type="InterPro" id="IPR020846">
    <property type="entry name" value="MFS_dom"/>
</dbReference>
<name>R7V041_CAPTE</name>
<dbReference type="OrthoDB" id="2985014at2759"/>
<dbReference type="GO" id="GO:0030672">
    <property type="term" value="C:synaptic vesicle membrane"/>
    <property type="evidence" value="ECO:0007669"/>
    <property type="project" value="TreeGrafter"/>
</dbReference>
<dbReference type="Pfam" id="PF07690">
    <property type="entry name" value="MFS_1"/>
    <property type="match status" value="1"/>
</dbReference>
<dbReference type="FunCoup" id="R7V041">
    <property type="interactions" value="90"/>
</dbReference>
<dbReference type="InterPro" id="IPR050382">
    <property type="entry name" value="MFS_Na/Anion_cotransporter"/>
</dbReference>
<sequence>MEEECDETGEPVAKRPLVERACLRCGLFCPCHCSTRLSIALLSSIGFMISFGIRCNMGVAVIQMTSNETKPMNGFMVNVEPEFDWTPETIGLVDSSFFWGYLVTQIPGGYLASRYPANRIFGCAIATSSFLNLFIPGACRIHYVMVMLVRIVQGLVEGVTYPACHGIWRYWAPPLERSRLATLSFCGSYAGAVLGMPLSGILTGYLGWQACFYFYGVLGMLWFIAWWMVSSESPASHPTISQDERNYIETSLQEGNSVATNNKVITNKNVKTPWKSFVTSPPVYAIIVANFCRSWSFYLLIITQPKYFKDAFHFESAKGGVIAALPHLVMTLIVPIGGQLADFLRRRNILSTTNVRKIFNCGGFGLEAVFLLGVGFTRNTATAITCLTIAVGFSGFAISGFNVNHLDIAPRYASILMGMSNGIGTLAGMFCPIVTEMITKHKSSKEWEYVFLIASMVHFAGVIFYAIFASGEKQPWADPPEEEKPTTPSWNPGNNGNLKMKTPEYDMTKMTSYGAVSADGTNMFPTKEELVQAPGRDIYLNGDLRERNP</sequence>
<keyword evidence="10" id="KW-1185">Reference proteome</keyword>
<protein>
    <recommendedName>
        <fullName evidence="7">Major facilitator superfamily (MFS) profile domain-containing protein</fullName>
    </recommendedName>
</protein>
<feature type="domain" description="Major facilitator superfamily (MFS) profile" evidence="7">
    <location>
        <begin position="36"/>
        <end position="473"/>
    </location>
</feature>
<dbReference type="GO" id="GO:0050803">
    <property type="term" value="P:regulation of synapse structure or activity"/>
    <property type="evidence" value="ECO:0007669"/>
    <property type="project" value="TreeGrafter"/>
</dbReference>
<dbReference type="GO" id="GO:0060076">
    <property type="term" value="C:excitatory synapse"/>
    <property type="evidence" value="ECO:0007669"/>
    <property type="project" value="TreeGrafter"/>
</dbReference>
<dbReference type="HOGENOM" id="CLU_001265_5_0_1"/>
<evidence type="ECO:0000313" key="9">
    <source>
        <dbReference type="EnsemblMetazoa" id="CapteP177109"/>
    </source>
</evidence>
<dbReference type="InterPro" id="IPR036259">
    <property type="entry name" value="MFS_trans_sf"/>
</dbReference>
<feature type="transmembrane region" description="Helical" evidence="6">
    <location>
        <begin position="283"/>
        <end position="301"/>
    </location>
</feature>
<dbReference type="EnsemblMetazoa" id="CapteT177109">
    <property type="protein sequence ID" value="CapteP177109"/>
    <property type="gene ID" value="CapteG177109"/>
</dbReference>
<evidence type="ECO:0000256" key="6">
    <source>
        <dbReference type="SAM" id="Phobius"/>
    </source>
</evidence>
<organism evidence="8">
    <name type="scientific">Capitella teleta</name>
    <name type="common">Polychaete worm</name>
    <dbReference type="NCBI Taxonomy" id="283909"/>
    <lineage>
        <taxon>Eukaryota</taxon>
        <taxon>Metazoa</taxon>
        <taxon>Spiralia</taxon>
        <taxon>Lophotrochozoa</taxon>
        <taxon>Annelida</taxon>
        <taxon>Polychaeta</taxon>
        <taxon>Sedentaria</taxon>
        <taxon>Scolecida</taxon>
        <taxon>Capitellidae</taxon>
        <taxon>Capitella</taxon>
    </lineage>
</organism>
<dbReference type="SUPFAM" id="SSF103473">
    <property type="entry name" value="MFS general substrate transporter"/>
    <property type="match status" value="1"/>
</dbReference>
<evidence type="ECO:0000259" key="7">
    <source>
        <dbReference type="PROSITE" id="PS50850"/>
    </source>
</evidence>
<reference evidence="8 10" key="2">
    <citation type="journal article" date="2013" name="Nature">
        <title>Insights into bilaterian evolution from three spiralian genomes.</title>
        <authorList>
            <person name="Simakov O."/>
            <person name="Marletaz F."/>
            <person name="Cho S.J."/>
            <person name="Edsinger-Gonzales E."/>
            <person name="Havlak P."/>
            <person name="Hellsten U."/>
            <person name="Kuo D.H."/>
            <person name="Larsson T."/>
            <person name="Lv J."/>
            <person name="Arendt D."/>
            <person name="Savage R."/>
            <person name="Osoegawa K."/>
            <person name="de Jong P."/>
            <person name="Grimwood J."/>
            <person name="Chapman J.A."/>
            <person name="Shapiro H."/>
            <person name="Aerts A."/>
            <person name="Otillar R.P."/>
            <person name="Terry A.Y."/>
            <person name="Boore J.L."/>
            <person name="Grigoriev I.V."/>
            <person name="Lindberg D.R."/>
            <person name="Seaver E.C."/>
            <person name="Weisblat D.A."/>
            <person name="Putnam N.H."/>
            <person name="Rokhsar D.S."/>
        </authorList>
    </citation>
    <scope>NUCLEOTIDE SEQUENCE</scope>
    <source>
        <strain evidence="8 10">I ESC-2004</strain>
    </source>
</reference>
<evidence type="ECO:0000256" key="3">
    <source>
        <dbReference type="ARBA" id="ARBA00022989"/>
    </source>
</evidence>
<feature type="transmembrane region" description="Helical" evidence="6">
    <location>
        <begin position="415"/>
        <end position="435"/>
    </location>
</feature>
<evidence type="ECO:0000256" key="1">
    <source>
        <dbReference type="ARBA" id="ARBA00004141"/>
    </source>
</evidence>
<dbReference type="GO" id="GO:0098700">
    <property type="term" value="P:neurotransmitter loading into synaptic vesicle"/>
    <property type="evidence" value="ECO:0007669"/>
    <property type="project" value="TreeGrafter"/>
</dbReference>
<dbReference type="OMA" id="YNEQSQM"/>
<dbReference type="GO" id="GO:0005326">
    <property type="term" value="F:neurotransmitter transmembrane transporter activity"/>
    <property type="evidence" value="ECO:0007669"/>
    <property type="project" value="TreeGrafter"/>
</dbReference>
<feature type="transmembrane region" description="Helical" evidence="6">
    <location>
        <begin position="447"/>
        <end position="468"/>
    </location>
</feature>
<dbReference type="PROSITE" id="PS50850">
    <property type="entry name" value="MFS"/>
    <property type="match status" value="1"/>
</dbReference>
<evidence type="ECO:0000313" key="10">
    <source>
        <dbReference type="Proteomes" id="UP000014760"/>
    </source>
</evidence>
<dbReference type="InterPro" id="IPR011701">
    <property type="entry name" value="MFS"/>
</dbReference>
<dbReference type="FunFam" id="1.20.1250.20:FF:000004">
    <property type="entry name" value="vesicular glutamate transporter 2 isoform X1"/>
    <property type="match status" value="1"/>
</dbReference>
<evidence type="ECO:0000256" key="2">
    <source>
        <dbReference type="ARBA" id="ARBA00022692"/>
    </source>
</evidence>
<proteinExistence type="predicted"/>
<feature type="transmembrane region" description="Helical" evidence="6">
    <location>
        <begin position="382"/>
        <end position="403"/>
    </location>
</feature>
<dbReference type="Proteomes" id="UP000014760">
    <property type="component" value="Unassembled WGS sequence"/>
</dbReference>
<dbReference type="CDD" id="cd17382">
    <property type="entry name" value="MFS_SLC17A6_7_8_VGluT"/>
    <property type="match status" value="1"/>
</dbReference>
<dbReference type="GO" id="GO:0035249">
    <property type="term" value="P:synaptic transmission, glutamatergic"/>
    <property type="evidence" value="ECO:0007669"/>
    <property type="project" value="TreeGrafter"/>
</dbReference>
<accession>R7V041</accession>
<keyword evidence="4 6" id="KW-0472">Membrane</keyword>
<dbReference type="GO" id="GO:0005313">
    <property type="term" value="F:L-glutamate transmembrane transporter activity"/>
    <property type="evidence" value="ECO:0007669"/>
    <property type="project" value="TreeGrafter"/>
</dbReference>
<evidence type="ECO:0000313" key="8">
    <source>
        <dbReference type="EMBL" id="ELU12188.1"/>
    </source>
</evidence>
<keyword evidence="3 6" id="KW-1133">Transmembrane helix</keyword>
<feature type="transmembrane region" description="Helical" evidence="6">
    <location>
        <begin position="212"/>
        <end position="229"/>
    </location>
</feature>
<reference evidence="10" key="1">
    <citation type="submission" date="2012-12" db="EMBL/GenBank/DDBJ databases">
        <authorList>
            <person name="Hellsten U."/>
            <person name="Grimwood J."/>
            <person name="Chapman J.A."/>
            <person name="Shapiro H."/>
            <person name="Aerts A."/>
            <person name="Otillar R.P."/>
            <person name="Terry A.Y."/>
            <person name="Boore J.L."/>
            <person name="Simakov O."/>
            <person name="Marletaz F."/>
            <person name="Cho S.-J."/>
            <person name="Edsinger-Gonzales E."/>
            <person name="Havlak P."/>
            <person name="Kuo D.-H."/>
            <person name="Larsson T."/>
            <person name="Lv J."/>
            <person name="Arendt D."/>
            <person name="Savage R."/>
            <person name="Osoegawa K."/>
            <person name="de Jong P."/>
            <person name="Lindberg D.R."/>
            <person name="Seaver E.C."/>
            <person name="Weisblat D.A."/>
            <person name="Putnam N.H."/>
            <person name="Grigoriev I.V."/>
            <person name="Rokhsar D.S."/>
        </authorList>
    </citation>
    <scope>NUCLEOTIDE SEQUENCE</scope>
    <source>
        <strain evidence="10">I ESC-2004</strain>
    </source>
</reference>
<feature type="region of interest" description="Disordered" evidence="5">
    <location>
        <begin position="475"/>
        <end position="502"/>
    </location>
</feature>
<evidence type="ECO:0000256" key="5">
    <source>
        <dbReference type="SAM" id="MobiDB-lite"/>
    </source>
</evidence>
<feature type="compositionally biased region" description="Polar residues" evidence="5">
    <location>
        <begin position="486"/>
        <end position="497"/>
    </location>
</feature>
<dbReference type="EMBL" id="KB296161">
    <property type="protein sequence ID" value="ELU12188.1"/>
    <property type="molecule type" value="Genomic_DNA"/>
</dbReference>
<keyword evidence="2 6" id="KW-0812">Transmembrane</keyword>
<reference evidence="9" key="3">
    <citation type="submission" date="2015-06" db="UniProtKB">
        <authorList>
            <consortium name="EnsemblMetazoa"/>
        </authorList>
    </citation>
    <scope>IDENTIFICATION</scope>
</reference>
<dbReference type="EMBL" id="AMQN01000829">
    <property type="status" value="NOT_ANNOTATED_CDS"/>
    <property type="molecule type" value="Genomic_DNA"/>
</dbReference>
<dbReference type="FunFam" id="1.20.1250.20:FF:000226">
    <property type="entry name" value="Vesicular GLUtamate transporter"/>
    <property type="match status" value="1"/>
</dbReference>